<evidence type="ECO:0000313" key="3">
    <source>
        <dbReference type="Proteomes" id="UP000623215"/>
    </source>
</evidence>
<sequence length="94" mass="10559">MNNRNKIPFRQLCGKSIVGNMGGILGKVRDVIFDENTGKIISLDMEPSENSPIYEQSSKGCYTLVPYKIVLGIKDVVVVDENRLNCIKIIEKEE</sequence>
<dbReference type="PANTHER" id="PTHR38137:SF2">
    <property type="entry name" value="PRC-BARREL DOMAIN-CONTAINING PROTEIN"/>
    <property type="match status" value="1"/>
</dbReference>
<dbReference type="InterPro" id="IPR027275">
    <property type="entry name" value="PRC-brl_dom"/>
</dbReference>
<gene>
    <name evidence="2" type="ORF">EYH55_02070</name>
</gene>
<dbReference type="InterPro" id="IPR011033">
    <property type="entry name" value="PRC_barrel-like_sf"/>
</dbReference>
<dbReference type="Gene3D" id="2.30.30.240">
    <property type="entry name" value="PRC-barrel domain"/>
    <property type="match status" value="1"/>
</dbReference>
<proteinExistence type="predicted"/>
<dbReference type="EMBL" id="DQVW01000034">
    <property type="protein sequence ID" value="HIQ32251.1"/>
    <property type="molecule type" value="Genomic_DNA"/>
</dbReference>
<accession>A0A832ZY24</accession>
<dbReference type="AlphaFoldDB" id="A0A832ZY24"/>
<feature type="domain" description="PRC-barrel" evidence="1">
    <location>
        <begin position="7"/>
        <end position="82"/>
    </location>
</feature>
<comment type="caution">
    <text evidence="2">The sequence shown here is derived from an EMBL/GenBank/DDBJ whole genome shotgun (WGS) entry which is preliminary data.</text>
</comment>
<reference evidence="2" key="1">
    <citation type="journal article" date="2020" name="ISME J.">
        <title>Gammaproteobacteria mediating utilization of methyl-, sulfur- and petroleum organic compounds in deep ocean hydrothermal plumes.</title>
        <authorList>
            <person name="Zhou Z."/>
            <person name="Liu Y."/>
            <person name="Pan J."/>
            <person name="Cron B.R."/>
            <person name="Toner B.M."/>
            <person name="Anantharaman K."/>
            <person name="Breier J.A."/>
            <person name="Dick G.J."/>
            <person name="Li M."/>
        </authorList>
    </citation>
    <scope>NUCLEOTIDE SEQUENCE</scope>
    <source>
        <strain evidence="2">SZUA-1534</strain>
    </source>
</reference>
<dbReference type="Pfam" id="PF05239">
    <property type="entry name" value="PRC"/>
    <property type="match status" value="1"/>
</dbReference>
<evidence type="ECO:0000313" key="2">
    <source>
        <dbReference type="EMBL" id="HIQ32251.1"/>
    </source>
</evidence>
<evidence type="ECO:0000259" key="1">
    <source>
        <dbReference type="Pfam" id="PF05239"/>
    </source>
</evidence>
<name>A0A832ZY24_9EURY</name>
<protein>
    <recommendedName>
        <fullName evidence="1">PRC-barrel domain-containing protein</fullName>
    </recommendedName>
</protein>
<dbReference type="Proteomes" id="UP000623215">
    <property type="component" value="Unassembled WGS sequence"/>
</dbReference>
<dbReference type="SUPFAM" id="SSF50346">
    <property type="entry name" value="PRC-barrel domain"/>
    <property type="match status" value="1"/>
</dbReference>
<organism evidence="2 3">
    <name type="scientific">Methanothermococcus okinawensis</name>
    <dbReference type="NCBI Taxonomy" id="155863"/>
    <lineage>
        <taxon>Archaea</taxon>
        <taxon>Methanobacteriati</taxon>
        <taxon>Methanobacteriota</taxon>
        <taxon>Methanomada group</taxon>
        <taxon>Methanococci</taxon>
        <taxon>Methanococcales</taxon>
        <taxon>Methanococcaceae</taxon>
        <taxon>Methanothermococcus</taxon>
    </lineage>
</organism>
<dbReference type="PANTHER" id="PTHR38137">
    <property type="entry name" value="PRC-BARREL DOMAIN PROTEIN"/>
    <property type="match status" value="1"/>
</dbReference>